<dbReference type="InterPro" id="IPR039353">
    <property type="entry name" value="TF_Adf1"/>
</dbReference>
<dbReference type="PANTHER" id="PTHR12243:SF67">
    <property type="entry name" value="COREPRESSOR OF PANGOLIN, ISOFORM A-RELATED"/>
    <property type="match status" value="1"/>
</dbReference>
<reference evidence="3 4" key="1">
    <citation type="submission" date="2024-06" db="EMBL/GenBank/DDBJ databases">
        <title>A chromosome-level genome assembly of beet webworm, Loxostege sticticalis.</title>
        <authorList>
            <person name="Zhang Y."/>
        </authorList>
    </citation>
    <scope>NUCLEOTIDE SEQUENCE [LARGE SCALE GENOMIC DNA]</scope>
    <source>
        <strain evidence="3">AQ026</strain>
        <tissue evidence="3">Whole body</tissue>
    </source>
</reference>
<proteinExistence type="predicted"/>
<protein>
    <recommendedName>
        <fullName evidence="2">MADF domain-containing protein</fullName>
    </recommendedName>
</protein>
<evidence type="ECO:0000313" key="3">
    <source>
        <dbReference type="EMBL" id="KAL0871206.1"/>
    </source>
</evidence>
<organism evidence="3 4">
    <name type="scientific">Loxostege sticticalis</name>
    <name type="common">Beet webworm moth</name>
    <dbReference type="NCBI Taxonomy" id="481309"/>
    <lineage>
        <taxon>Eukaryota</taxon>
        <taxon>Metazoa</taxon>
        <taxon>Ecdysozoa</taxon>
        <taxon>Arthropoda</taxon>
        <taxon>Hexapoda</taxon>
        <taxon>Insecta</taxon>
        <taxon>Pterygota</taxon>
        <taxon>Neoptera</taxon>
        <taxon>Endopterygota</taxon>
        <taxon>Lepidoptera</taxon>
        <taxon>Glossata</taxon>
        <taxon>Ditrysia</taxon>
        <taxon>Pyraloidea</taxon>
        <taxon>Crambidae</taxon>
        <taxon>Pyraustinae</taxon>
        <taxon>Loxostege</taxon>
    </lineage>
</organism>
<dbReference type="Pfam" id="PF10545">
    <property type="entry name" value="MADF_DNA_bdg"/>
    <property type="match status" value="1"/>
</dbReference>
<evidence type="ECO:0000259" key="2">
    <source>
        <dbReference type="PROSITE" id="PS51029"/>
    </source>
</evidence>
<comment type="caution">
    <text evidence="3">The sequence shown here is derived from an EMBL/GenBank/DDBJ whole genome shotgun (WGS) entry which is preliminary data.</text>
</comment>
<accession>A0ABR3HLB2</accession>
<keyword evidence="4" id="KW-1185">Reference proteome</keyword>
<dbReference type="Proteomes" id="UP001549920">
    <property type="component" value="Unassembled WGS sequence"/>
</dbReference>
<sequence length="264" mass="30579">MAENIDVDFFISLVEARPVLWDKTKEGFKEKNVKIEAWKEICRILFPLFDEKDNKEKTKLGNDVVKKWKNLRDTFFKHIKKLETLKKSGAGAKTVKPYHLHKQLKFLQKIAPNVTDSSIEEETETTKTRSRYQPYIKPTPPQKQNYDEFERQIIETLSSSENRHMSFFKAILPSLNKLDDHQTLLFQSGVLKMLLDLHQTPNQTATSNSHQQNSRPPQATTSYDYRRSNSSSPSIIHPATPVSPLDEIVFSNTSNTLESEYDFS</sequence>
<name>A0ABR3HLB2_LOXSC</name>
<feature type="region of interest" description="Disordered" evidence="1">
    <location>
        <begin position="117"/>
        <end position="143"/>
    </location>
</feature>
<feature type="domain" description="MADF" evidence="2">
    <location>
        <begin position="9"/>
        <end position="112"/>
    </location>
</feature>
<evidence type="ECO:0000256" key="1">
    <source>
        <dbReference type="SAM" id="MobiDB-lite"/>
    </source>
</evidence>
<feature type="region of interest" description="Disordered" evidence="1">
    <location>
        <begin position="202"/>
        <end position="240"/>
    </location>
</feature>
<dbReference type="PROSITE" id="PS51029">
    <property type="entry name" value="MADF"/>
    <property type="match status" value="1"/>
</dbReference>
<evidence type="ECO:0000313" key="4">
    <source>
        <dbReference type="Proteomes" id="UP001549920"/>
    </source>
</evidence>
<gene>
    <name evidence="3" type="ORF">ABMA27_004978</name>
</gene>
<dbReference type="InterPro" id="IPR006578">
    <property type="entry name" value="MADF-dom"/>
</dbReference>
<dbReference type="PANTHER" id="PTHR12243">
    <property type="entry name" value="MADF DOMAIN TRANSCRIPTION FACTOR"/>
    <property type="match status" value="1"/>
</dbReference>
<dbReference type="EMBL" id="JBEUOH010000017">
    <property type="protein sequence ID" value="KAL0871206.1"/>
    <property type="molecule type" value="Genomic_DNA"/>
</dbReference>
<feature type="compositionally biased region" description="Polar residues" evidence="1">
    <location>
        <begin position="202"/>
        <end position="234"/>
    </location>
</feature>
<dbReference type="SMART" id="SM00595">
    <property type="entry name" value="MADF"/>
    <property type="match status" value="1"/>
</dbReference>